<dbReference type="EMBL" id="JAERRB010000011">
    <property type="protein sequence ID" value="MBL0744457.1"/>
    <property type="molecule type" value="Genomic_DNA"/>
</dbReference>
<keyword evidence="10" id="KW-1185">Reference proteome</keyword>
<evidence type="ECO:0000256" key="5">
    <source>
        <dbReference type="ARBA" id="ARBA00023237"/>
    </source>
</evidence>
<evidence type="ECO:0000256" key="2">
    <source>
        <dbReference type="ARBA" id="ARBA00006275"/>
    </source>
</evidence>
<evidence type="ECO:0000313" key="9">
    <source>
        <dbReference type="EMBL" id="MBL0744457.1"/>
    </source>
</evidence>
<proteinExistence type="inferred from homology"/>
<evidence type="ECO:0000259" key="8">
    <source>
        <dbReference type="Pfam" id="PF14322"/>
    </source>
</evidence>
<dbReference type="PROSITE" id="PS51257">
    <property type="entry name" value="PROKAR_LIPOPROTEIN"/>
    <property type="match status" value="1"/>
</dbReference>
<keyword evidence="3 6" id="KW-0732">Signal</keyword>
<organism evidence="9 10">
    <name type="scientific">Chryseolinea lacunae</name>
    <dbReference type="NCBI Taxonomy" id="2801331"/>
    <lineage>
        <taxon>Bacteria</taxon>
        <taxon>Pseudomonadati</taxon>
        <taxon>Bacteroidota</taxon>
        <taxon>Cytophagia</taxon>
        <taxon>Cytophagales</taxon>
        <taxon>Fulvivirgaceae</taxon>
        <taxon>Chryseolinea</taxon>
    </lineage>
</organism>
<evidence type="ECO:0000256" key="4">
    <source>
        <dbReference type="ARBA" id="ARBA00023136"/>
    </source>
</evidence>
<feature type="domain" description="RagB/SusD" evidence="7">
    <location>
        <begin position="357"/>
        <end position="519"/>
    </location>
</feature>
<dbReference type="Pfam" id="PF14322">
    <property type="entry name" value="SusD-like_3"/>
    <property type="match status" value="1"/>
</dbReference>
<feature type="signal peptide" evidence="6">
    <location>
        <begin position="1"/>
        <end position="25"/>
    </location>
</feature>
<evidence type="ECO:0000256" key="6">
    <source>
        <dbReference type="SAM" id="SignalP"/>
    </source>
</evidence>
<dbReference type="SUPFAM" id="SSF48452">
    <property type="entry name" value="TPR-like"/>
    <property type="match status" value="1"/>
</dbReference>
<dbReference type="Proteomes" id="UP000613030">
    <property type="component" value="Unassembled WGS sequence"/>
</dbReference>
<comment type="caution">
    <text evidence="9">The sequence shown here is derived from an EMBL/GenBank/DDBJ whole genome shotgun (WGS) entry which is preliminary data.</text>
</comment>
<name>A0ABS1L0L3_9BACT</name>
<dbReference type="InterPro" id="IPR011990">
    <property type="entry name" value="TPR-like_helical_dom_sf"/>
</dbReference>
<dbReference type="InterPro" id="IPR033985">
    <property type="entry name" value="SusD-like_N"/>
</dbReference>
<reference evidence="9 10" key="1">
    <citation type="submission" date="2021-01" db="EMBL/GenBank/DDBJ databases">
        <title>Chryseolinea sp. Jin1 Genome sequencing and assembly.</title>
        <authorList>
            <person name="Kim I."/>
        </authorList>
    </citation>
    <scope>NUCLEOTIDE SEQUENCE [LARGE SCALE GENOMIC DNA]</scope>
    <source>
        <strain evidence="9 10">Jin1</strain>
    </source>
</reference>
<evidence type="ECO:0000256" key="1">
    <source>
        <dbReference type="ARBA" id="ARBA00004442"/>
    </source>
</evidence>
<protein>
    <submittedName>
        <fullName evidence="9">RagB/SusD family nutrient uptake outer membrane protein</fullName>
    </submittedName>
</protein>
<dbReference type="InterPro" id="IPR012944">
    <property type="entry name" value="SusD_RagB_dom"/>
</dbReference>
<gene>
    <name evidence="9" type="ORF">JI741_24705</name>
</gene>
<evidence type="ECO:0000313" key="10">
    <source>
        <dbReference type="Proteomes" id="UP000613030"/>
    </source>
</evidence>
<dbReference type="Pfam" id="PF07980">
    <property type="entry name" value="SusD_RagB"/>
    <property type="match status" value="1"/>
</dbReference>
<feature type="chain" id="PRO_5045722076" evidence="6">
    <location>
        <begin position="26"/>
        <end position="519"/>
    </location>
</feature>
<dbReference type="RefSeq" id="WP_202014113.1">
    <property type="nucleotide sequence ID" value="NZ_JAERRB010000011.1"/>
</dbReference>
<comment type="subcellular location">
    <subcellularLocation>
        <location evidence="1">Cell outer membrane</location>
    </subcellularLocation>
</comment>
<comment type="similarity">
    <text evidence="2">Belongs to the SusD family.</text>
</comment>
<sequence length="519" mass="59126">MKSTRIKILSSLLVVSMLITLVSCSDNFLDLTNQNELNADNFYTKIENFDLSLNATYDAVKNLDLFGQTFYVQTLLALPHESDYWNAGNRNEVTSIDGNVYIAWRGFYRIVARANDLIENAPAFEASGKATADQVVQLKKMVAQAHFLRGFAYFHMVRLWGEATYKEDSARLAVPLILKVATNNAEMMVPRASVGKVYQQIIKDFEAAEAGLPDTWDGSNIARVSKYAVKGYLGQVYLYMEEYQKSKTYFEEVFNSGLYNLLPSKNYDDLFQGKAEFSKESLLEINYTVDMQQNIWENGLGSGIALVLAPPGRGWSNCTPHGLNIFRFGTDPRLKICTYAPTDSAMDSDGKMTQVGKSEFNFTGHSFRKYVPKDYCVLATNRNSGINYLLMRLADVYLMYAEAMNKLGDDPTAQEYTNKVRRRAYGFAPEGAQPTVDFSGLSGTALRDKIREERFLELFGEGHRWYDIVRWHIVQEEVEKYNTYNKTQGTIIYNDKDYYYPIPLREVDTNKNMKPSTGY</sequence>
<dbReference type="Gene3D" id="1.25.40.390">
    <property type="match status" value="1"/>
</dbReference>
<keyword evidence="5" id="KW-0998">Cell outer membrane</keyword>
<evidence type="ECO:0000259" key="7">
    <source>
        <dbReference type="Pfam" id="PF07980"/>
    </source>
</evidence>
<evidence type="ECO:0000256" key="3">
    <source>
        <dbReference type="ARBA" id="ARBA00022729"/>
    </source>
</evidence>
<dbReference type="CDD" id="cd08977">
    <property type="entry name" value="SusD"/>
    <property type="match status" value="1"/>
</dbReference>
<keyword evidence="4" id="KW-0472">Membrane</keyword>
<feature type="domain" description="SusD-like N-terminal" evidence="8">
    <location>
        <begin position="28"/>
        <end position="238"/>
    </location>
</feature>
<accession>A0ABS1L0L3</accession>